<dbReference type="PANTHER" id="PTHR30489">
    <property type="entry name" value="LIPOPROTEIN-RELEASING SYSTEM TRANSMEMBRANE PROTEIN LOLE"/>
    <property type="match status" value="1"/>
</dbReference>
<name>A0A5M6CLL5_9BACT</name>
<dbReference type="GO" id="GO:0098797">
    <property type="term" value="C:plasma membrane protein complex"/>
    <property type="evidence" value="ECO:0007669"/>
    <property type="project" value="TreeGrafter"/>
</dbReference>
<dbReference type="InterPro" id="IPR025857">
    <property type="entry name" value="MacB_PCD"/>
</dbReference>
<feature type="domain" description="ABC3 transporter permease C-terminal" evidence="8">
    <location>
        <begin position="292"/>
        <end position="416"/>
    </location>
</feature>
<evidence type="ECO:0000313" key="10">
    <source>
        <dbReference type="EMBL" id="KAA5534882.1"/>
    </source>
</evidence>
<gene>
    <name evidence="10" type="ORF">F0919_09780</name>
</gene>
<evidence type="ECO:0000256" key="7">
    <source>
        <dbReference type="SAM" id="Phobius"/>
    </source>
</evidence>
<feature type="transmembrane region" description="Helical" evidence="7">
    <location>
        <begin position="385"/>
        <end position="412"/>
    </location>
</feature>
<feature type="transmembrane region" description="Helical" evidence="7">
    <location>
        <begin position="290"/>
        <end position="314"/>
    </location>
</feature>
<keyword evidence="3" id="KW-1003">Cell membrane</keyword>
<evidence type="ECO:0000313" key="11">
    <source>
        <dbReference type="Proteomes" id="UP000323632"/>
    </source>
</evidence>
<protein>
    <submittedName>
        <fullName evidence="10">ABC transporter permease</fullName>
    </submittedName>
</protein>
<comment type="similarity">
    <text evidence="2">Belongs to the ABC-4 integral membrane protein family. LolC/E subfamily.</text>
</comment>
<evidence type="ECO:0000256" key="5">
    <source>
        <dbReference type="ARBA" id="ARBA00022989"/>
    </source>
</evidence>
<organism evidence="10 11">
    <name type="scientific">Taibaiella lutea</name>
    <dbReference type="NCBI Taxonomy" id="2608001"/>
    <lineage>
        <taxon>Bacteria</taxon>
        <taxon>Pseudomonadati</taxon>
        <taxon>Bacteroidota</taxon>
        <taxon>Chitinophagia</taxon>
        <taxon>Chitinophagales</taxon>
        <taxon>Chitinophagaceae</taxon>
        <taxon>Taibaiella</taxon>
    </lineage>
</organism>
<dbReference type="Proteomes" id="UP000323632">
    <property type="component" value="Unassembled WGS sequence"/>
</dbReference>
<keyword evidence="11" id="KW-1185">Reference proteome</keyword>
<dbReference type="InterPro" id="IPR051447">
    <property type="entry name" value="Lipoprotein-release_system"/>
</dbReference>
<dbReference type="PANTHER" id="PTHR30489:SF0">
    <property type="entry name" value="LIPOPROTEIN-RELEASING SYSTEM TRANSMEMBRANE PROTEIN LOLE"/>
    <property type="match status" value="1"/>
</dbReference>
<dbReference type="AlphaFoldDB" id="A0A5M6CLL5"/>
<feature type="transmembrane region" description="Helical" evidence="7">
    <location>
        <begin position="344"/>
        <end position="365"/>
    </location>
</feature>
<feature type="transmembrane region" description="Helical" evidence="7">
    <location>
        <begin position="35"/>
        <end position="61"/>
    </location>
</feature>
<accession>A0A5M6CLL5</accession>
<proteinExistence type="inferred from homology"/>
<evidence type="ECO:0000256" key="3">
    <source>
        <dbReference type="ARBA" id="ARBA00022475"/>
    </source>
</evidence>
<keyword evidence="6 7" id="KW-0472">Membrane</keyword>
<dbReference type="RefSeq" id="WP_150032561.1">
    <property type="nucleotide sequence ID" value="NZ_VWSH01000002.1"/>
</dbReference>
<comment type="subcellular location">
    <subcellularLocation>
        <location evidence="1">Cell membrane</location>
        <topology evidence="1">Multi-pass membrane protein</topology>
    </subcellularLocation>
</comment>
<reference evidence="10 11" key="1">
    <citation type="submission" date="2019-09" db="EMBL/GenBank/DDBJ databases">
        <title>Genome sequence and assembly of Taibaiella sp.</title>
        <authorList>
            <person name="Chhetri G."/>
        </authorList>
    </citation>
    <scope>NUCLEOTIDE SEQUENCE [LARGE SCALE GENOMIC DNA]</scope>
    <source>
        <strain evidence="10 11">KVB11</strain>
    </source>
</reference>
<comment type="caution">
    <text evidence="10">The sequence shown here is derived from an EMBL/GenBank/DDBJ whole genome shotgun (WGS) entry which is preliminary data.</text>
</comment>
<dbReference type="Pfam" id="PF12704">
    <property type="entry name" value="MacB_PCD"/>
    <property type="match status" value="1"/>
</dbReference>
<evidence type="ECO:0000259" key="8">
    <source>
        <dbReference type="Pfam" id="PF02687"/>
    </source>
</evidence>
<evidence type="ECO:0000256" key="2">
    <source>
        <dbReference type="ARBA" id="ARBA00005236"/>
    </source>
</evidence>
<evidence type="ECO:0000256" key="1">
    <source>
        <dbReference type="ARBA" id="ARBA00004651"/>
    </source>
</evidence>
<dbReference type="Pfam" id="PF02687">
    <property type="entry name" value="FtsX"/>
    <property type="match status" value="1"/>
</dbReference>
<keyword evidence="5 7" id="KW-1133">Transmembrane helix</keyword>
<dbReference type="GO" id="GO:0044874">
    <property type="term" value="P:lipoprotein localization to outer membrane"/>
    <property type="evidence" value="ECO:0007669"/>
    <property type="project" value="TreeGrafter"/>
</dbReference>
<evidence type="ECO:0000259" key="9">
    <source>
        <dbReference type="Pfam" id="PF12704"/>
    </source>
</evidence>
<evidence type="ECO:0000256" key="6">
    <source>
        <dbReference type="ARBA" id="ARBA00023136"/>
    </source>
</evidence>
<dbReference type="InterPro" id="IPR003838">
    <property type="entry name" value="ABC3_permease_C"/>
</dbReference>
<dbReference type="EMBL" id="VWSH01000002">
    <property type="protein sequence ID" value="KAA5534882.1"/>
    <property type="molecule type" value="Genomic_DNA"/>
</dbReference>
<keyword evidence="4 7" id="KW-0812">Transmembrane</keyword>
<feature type="domain" description="MacB-like periplasmic core" evidence="9">
    <location>
        <begin position="39"/>
        <end position="258"/>
    </location>
</feature>
<evidence type="ECO:0000256" key="4">
    <source>
        <dbReference type="ARBA" id="ARBA00022692"/>
    </source>
</evidence>
<sequence length="424" mass="48278">MKLTFVPHNFLSCLNLSYYIAKRIGANKKASFSRFIIRLATVATALSVAVMIIAVATVFGFKETIKDKLFVFWGQIQIAPFNPNPSTIISLAPFDYNASLEKQIKSEPEVTAVHPFAIKAAILNTGTTMQGIKLKGVENDYDWQSNNAIKFEGSKPDFNVPEYTRQIVLSQTILNKLDRKIGDTLMVWFIDPEQEFPRVRKLQICGTYHTGMEEIDNNFSICDIRLLRRISNWNDKAINGYQVSIRDYEQSDTVAEHIYQRYLTPPMDRTTMKDLYGNIYSWLGLMNTNAYVILFIMAIVAIINMATALLIFIMERTNMIGTLKAIGMPNAKLEKIFMYHAANVAIKGILFGTVFGLGLCLIQQYTHFIKLEESAYYMQYVPIKIVYWQILLIDLGTLLACVLFMLIPVIMVKGISIVKALRFK</sequence>